<proteinExistence type="predicted"/>
<name>A0A9R1XJM0_LACSA</name>
<evidence type="ECO:0000313" key="2">
    <source>
        <dbReference type="EMBL" id="KAJ0212284.1"/>
    </source>
</evidence>
<evidence type="ECO:0000256" key="1">
    <source>
        <dbReference type="SAM" id="MobiDB-lite"/>
    </source>
</evidence>
<dbReference type="OrthoDB" id="1565493at2759"/>
<accession>A0A9R1XJM0</accession>
<organism evidence="2 3">
    <name type="scientific">Lactuca sativa</name>
    <name type="common">Garden lettuce</name>
    <dbReference type="NCBI Taxonomy" id="4236"/>
    <lineage>
        <taxon>Eukaryota</taxon>
        <taxon>Viridiplantae</taxon>
        <taxon>Streptophyta</taxon>
        <taxon>Embryophyta</taxon>
        <taxon>Tracheophyta</taxon>
        <taxon>Spermatophyta</taxon>
        <taxon>Magnoliopsida</taxon>
        <taxon>eudicotyledons</taxon>
        <taxon>Gunneridae</taxon>
        <taxon>Pentapetalae</taxon>
        <taxon>asterids</taxon>
        <taxon>campanulids</taxon>
        <taxon>Asterales</taxon>
        <taxon>Asteraceae</taxon>
        <taxon>Cichorioideae</taxon>
        <taxon>Cichorieae</taxon>
        <taxon>Lactucinae</taxon>
        <taxon>Lactuca</taxon>
    </lineage>
</organism>
<dbReference type="Gramene" id="rna-gnl|WGS:NBSK|LSAT_4X109821_mrna">
    <property type="protein sequence ID" value="cds-PLY68359.1"/>
    <property type="gene ID" value="gene-LSAT_4X109821"/>
</dbReference>
<dbReference type="Proteomes" id="UP000235145">
    <property type="component" value="Unassembled WGS sequence"/>
</dbReference>
<comment type="caution">
    <text evidence="2">The sequence shown here is derived from an EMBL/GenBank/DDBJ whole genome shotgun (WGS) entry which is preliminary data.</text>
</comment>
<evidence type="ECO:0000313" key="3">
    <source>
        <dbReference type="Proteomes" id="UP000235145"/>
    </source>
</evidence>
<sequence length="118" mass="13053">MLKEQQASSSSSSSSSSFFLFPNPYPLLRSFDIPAPVIHPPGIDPNSLLKPNPHGNDGLEPMTSLDVDPCAEIITKSTDLTASEPEPMNEDGKVVIMERCKRKINRVSEEDADTKRRR</sequence>
<feature type="region of interest" description="Disordered" evidence="1">
    <location>
        <begin position="44"/>
        <end position="65"/>
    </location>
</feature>
<dbReference type="EMBL" id="NBSK02000004">
    <property type="protein sequence ID" value="KAJ0212284.1"/>
    <property type="molecule type" value="Genomic_DNA"/>
</dbReference>
<protein>
    <submittedName>
        <fullName evidence="2">Uncharacterized protein</fullName>
    </submittedName>
</protein>
<keyword evidence="3" id="KW-1185">Reference proteome</keyword>
<gene>
    <name evidence="2" type="ORF">LSAT_V11C400200610</name>
</gene>
<reference evidence="2 3" key="1">
    <citation type="journal article" date="2017" name="Nat. Commun.">
        <title>Genome assembly with in vitro proximity ligation data and whole-genome triplication in lettuce.</title>
        <authorList>
            <person name="Reyes-Chin-Wo S."/>
            <person name="Wang Z."/>
            <person name="Yang X."/>
            <person name="Kozik A."/>
            <person name="Arikit S."/>
            <person name="Song C."/>
            <person name="Xia L."/>
            <person name="Froenicke L."/>
            <person name="Lavelle D.O."/>
            <person name="Truco M.J."/>
            <person name="Xia R."/>
            <person name="Zhu S."/>
            <person name="Xu C."/>
            <person name="Xu H."/>
            <person name="Xu X."/>
            <person name="Cox K."/>
            <person name="Korf I."/>
            <person name="Meyers B.C."/>
            <person name="Michelmore R.W."/>
        </authorList>
    </citation>
    <scope>NUCLEOTIDE SEQUENCE [LARGE SCALE GENOMIC DNA]</scope>
    <source>
        <strain evidence="3">cv. Salinas</strain>
        <tissue evidence="2">Seedlings</tissue>
    </source>
</reference>
<dbReference type="AlphaFoldDB" id="A0A9R1XJM0"/>